<dbReference type="Gene3D" id="2.170.270.10">
    <property type="entry name" value="SET domain"/>
    <property type="match status" value="1"/>
</dbReference>
<accession>G4ZAX1</accession>
<dbReference type="InterPro" id="IPR046341">
    <property type="entry name" value="SET_dom_sf"/>
</dbReference>
<dbReference type="AlphaFoldDB" id="G4ZAX1"/>
<proteinExistence type="predicted"/>
<keyword evidence="2" id="KW-1185">Reference proteome</keyword>
<sequence length="116" mass="12603">CRCSYECLPLQCWNAVSDVFCTDENCGSGADCANRVRTSSRIELIDTPKGLGDRTSDWLSSWEVVGEYTGVLTTSEDSIRESHYALMMGTPSADGQIVFVDAAACGGIIRHMNHSC</sequence>
<feature type="non-terminal residue" evidence="1">
    <location>
        <position position="1"/>
    </location>
</feature>
<evidence type="ECO:0008006" key="3">
    <source>
        <dbReference type="Google" id="ProtNLM"/>
    </source>
</evidence>
<name>G4ZAX1_PHYSP</name>
<reference evidence="1 2" key="1">
    <citation type="journal article" date="2006" name="Science">
        <title>Phytophthora genome sequences uncover evolutionary origins and mechanisms of pathogenesis.</title>
        <authorList>
            <person name="Tyler B.M."/>
            <person name="Tripathy S."/>
            <person name="Zhang X."/>
            <person name="Dehal P."/>
            <person name="Jiang R.H."/>
            <person name="Aerts A."/>
            <person name="Arredondo F.D."/>
            <person name="Baxter L."/>
            <person name="Bensasson D."/>
            <person name="Beynon J.L."/>
            <person name="Chapman J."/>
            <person name="Damasceno C.M."/>
            <person name="Dorrance A.E."/>
            <person name="Dou D."/>
            <person name="Dickerman A.W."/>
            <person name="Dubchak I.L."/>
            <person name="Garbelotto M."/>
            <person name="Gijzen M."/>
            <person name="Gordon S.G."/>
            <person name="Govers F."/>
            <person name="Grunwald N.J."/>
            <person name="Huang W."/>
            <person name="Ivors K.L."/>
            <person name="Jones R.W."/>
            <person name="Kamoun S."/>
            <person name="Krampis K."/>
            <person name="Lamour K.H."/>
            <person name="Lee M.K."/>
            <person name="McDonald W.H."/>
            <person name="Medina M."/>
            <person name="Meijer H.J."/>
            <person name="Nordberg E.K."/>
            <person name="Maclean D.J."/>
            <person name="Ospina-Giraldo M.D."/>
            <person name="Morris P.F."/>
            <person name="Phuntumart V."/>
            <person name="Putnam N.H."/>
            <person name="Rash S."/>
            <person name="Rose J.K."/>
            <person name="Sakihama Y."/>
            <person name="Salamov A.A."/>
            <person name="Savidor A."/>
            <person name="Scheuring C.F."/>
            <person name="Smith B.M."/>
            <person name="Sobral B.W."/>
            <person name="Terry A."/>
            <person name="Torto-Alalibo T.A."/>
            <person name="Win J."/>
            <person name="Xu Z."/>
            <person name="Zhang H."/>
            <person name="Grigoriev I.V."/>
            <person name="Rokhsar D.S."/>
            <person name="Boore J.L."/>
        </authorList>
    </citation>
    <scope>NUCLEOTIDE SEQUENCE [LARGE SCALE GENOMIC DNA]</scope>
    <source>
        <strain evidence="1 2">P6497</strain>
    </source>
</reference>
<feature type="non-terminal residue" evidence="1">
    <location>
        <position position="116"/>
    </location>
</feature>
<dbReference type="EMBL" id="JH159153">
    <property type="protein sequence ID" value="EGZ20599.1"/>
    <property type="molecule type" value="Genomic_DNA"/>
</dbReference>
<organism evidence="1 2">
    <name type="scientific">Phytophthora sojae (strain P6497)</name>
    <name type="common">Soybean stem and root rot agent</name>
    <name type="synonym">Phytophthora megasperma f. sp. glycines</name>
    <dbReference type="NCBI Taxonomy" id="1094619"/>
    <lineage>
        <taxon>Eukaryota</taxon>
        <taxon>Sar</taxon>
        <taxon>Stramenopiles</taxon>
        <taxon>Oomycota</taxon>
        <taxon>Peronosporomycetes</taxon>
        <taxon>Peronosporales</taxon>
        <taxon>Peronosporaceae</taxon>
        <taxon>Phytophthora</taxon>
    </lineage>
</organism>
<evidence type="ECO:0000313" key="2">
    <source>
        <dbReference type="Proteomes" id="UP000002640"/>
    </source>
</evidence>
<dbReference type="KEGG" id="psoj:PHYSODRAFT_463828"/>
<evidence type="ECO:0000313" key="1">
    <source>
        <dbReference type="EMBL" id="EGZ20599.1"/>
    </source>
</evidence>
<dbReference type="SUPFAM" id="SSF82199">
    <property type="entry name" value="SET domain"/>
    <property type="match status" value="1"/>
</dbReference>
<protein>
    <recommendedName>
        <fullName evidence="3">SET domain-containing protein</fullName>
    </recommendedName>
</protein>
<dbReference type="SMR" id="G4ZAX1"/>
<dbReference type="Proteomes" id="UP000002640">
    <property type="component" value="Unassembled WGS sequence"/>
</dbReference>
<dbReference type="GeneID" id="20653352"/>
<dbReference type="InParanoid" id="G4ZAX1"/>
<gene>
    <name evidence="1" type="ORF">PHYSODRAFT_463828</name>
</gene>
<dbReference type="RefSeq" id="XP_009523316.1">
    <property type="nucleotide sequence ID" value="XM_009525021.1"/>
</dbReference>